<dbReference type="GO" id="GO:0005737">
    <property type="term" value="C:cytoplasm"/>
    <property type="evidence" value="ECO:0007669"/>
    <property type="project" value="TreeGrafter"/>
</dbReference>
<gene>
    <name evidence="3" type="ordered locus">Marme_0035</name>
</gene>
<evidence type="ECO:0000313" key="3">
    <source>
        <dbReference type="EMBL" id="ADZ89341.1"/>
    </source>
</evidence>
<proteinExistence type="predicted"/>
<dbReference type="PANTHER" id="PTHR13847:SF289">
    <property type="entry name" value="GLYCINE OXIDASE"/>
    <property type="match status" value="1"/>
</dbReference>
<accession>F2JUK8</accession>
<dbReference type="Pfam" id="PF01266">
    <property type="entry name" value="DAO"/>
    <property type="match status" value="1"/>
</dbReference>
<name>F2JUK8_MARM1</name>
<evidence type="ECO:0000259" key="2">
    <source>
        <dbReference type="Pfam" id="PF01266"/>
    </source>
</evidence>
<dbReference type="Gene3D" id="3.30.9.10">
    <property type="entry name" value="D-Amino Acid Oxidase, subunit A, domain 2"/>
    <property type="match status" value="1"/>
</dbReference>
<organism evidence="3 4">
    <name type="scientific">Marinomonas mediterranea (strain ATCC 700492 / JCM 21426 / NBRC 103028 / MMB-1)</name>
    <dbReference type="NCBI Taxonomy" id="717774"/>
    <lineage>
        <taxon>Bacteria</taxon>
        <taxon>Pseudomonadati</taxon>
        <taxon>Pseudomonadota</taxon>
        <taxon>Gammaproteobacteria</taxon>
        <taxon>Oceanospirillales</taxon>
        <taxon>Oceanospirillaceae</taxon>
        <taxon>Marinomonas</taxon>
    </lineage>
</organism>
<protein>
    <submittedName>
        <fullName evidence="3">D-amino-acid dehydrogenase</fullName>
        <ecNumber evidence="3">1.4.99.6</ecNumber>
    </submittedName>
</protein>
<dbReference type="RefSeq" id="WP_013659248.1">
    <property type="nucleotide sequence ID" value="NC_015276.1"/>
</dbReference>
<dbReference type="HOGENOM" id="CLU_007884_9_0_6"/>
<dbReference type="EC" id="1.4.99.6" evidence="3"/>
<dbReference type="GO" id="GO:0016491">
    <property type="term" value="F:oxidoreductase activity"/>
    <property type="evidence" value="ECO:0007669"/>
    <property type="project" value="UniProtKB-KW"/>
</dbReference>
<sequence>MRYEYDLVVTQAAAPITNISSEAKNKMHSVKTDHIIVLGAGMVGITSALALQESGFNVTVVELGSPGREASYGNAGIIQTEAAEPYALPQDFPTLASYLFERSNDVVWTMSGVLSMRRALTLYNQFSKVNTHKALSQTYSQLTSRSTQDHAPLIEASEATHLIRKSGLFLVYRNEQKLEKATKHATTIKERYGRNFRILNGHQYKNEEPALKSAPAGAIHWQDSWSCSDPGALTNAYASLFLKRGGQIVQGDAKKLSQTQQGWRVLETSEGNLEAQHAVICLGHTSPEQLKPLGYRIPMIYKRGYHAHFASKSLPRVPFLDVENGILASAMTKGVRLTSGAALVSLNSLSDPKQIRRGQVAIRDLLNLEEQVQEPQWLGVRPCLPDMLPLVGPAPNHKGLWFNFGHGHQGFTLGPTTANILADQMEGKENPLSSILSPAARTWL</sequence>
<dbReference type="PANTHER" id="PTHR13847">
    <property type="entry name" value="SARCOSINE DEHYDROGENASE-RELATED"/>
    <property type="match status" value="1"/>
</dbReference>
<evidence type="ECO:0000313" key="4">
    <source>
        <dbReference type="Proteomes" id="UP000001062"/>
    </source>
</evidence>
<evidence type="ECO:0000256" key="1">
    <source>
        <dbReference type="ARBA" id="ARBA00023002"/>
    </source>
</evidence>
<dbReference type="KEGG" id="mme:Marme_0035"/>
<dbReference type="Proteomes" id="UP000001062">
    <property type="component" value="Chromosome"/>
</dbReference>
<dbReference type="InterPro" id="IPR006076">
    <property type="entry name" value="FAD-dep_OxRdtase"/>
</dbReference>
<dbReference type="STRING" id="717774.Marme_0035"/>
<dbReference type="SUPFAM" id="SSF51905">
    <property type="entry name" value="FAD/NAD(P)-binding domain"/>
    <property type="match status" value="1"/>
</dbReference>
<dbReference type="Gene3D" id="3.50.50.60">
    <property type="entry name" value="FAD/NAD(P)-binding domain"/>
    <property type="match status" value="2"/>
</dbReference>
<keyword evidence="4" id="KW-1185">Reference proteome</keyword>
<dbReference type="InterPro" id="IPR036188">
    <property type="entry name" value="FAD/NAD-bd_sf"/>
</dbReference>
<dbReference type="PATRIC" id="fig|717774.3.peg.38"/>
<dbReference type="eggNOG" id="COG0665">
    <property type="taxonomic scope" value="Bacteria"/>
</dbReference>
<keyword evidence="1 3" id="KW-0560">Oxidoreductase</keyword>
<feature type="domain" description="FAD dependent oxidoreductase" evidence="2">
    <location>
        <begin position="35"/>
        <end position="423"/>
    </location>
</feature>
<dbReference type="AlphaFoldDB" id="F2JUK8"/>
<dbReference type="EMBL" id="CP002583">
    <property type="protein sequence ID" value="ADZ89341.1"/>
    <property type="molecule type" value="Genomic_DNA"/>
</dbReference>
<reference evidence="3 4" key="1">
    <citation type="journal article" date="2012" name="Stand. Genomic Sci.">
        <title>Complete genome sequence of the melanogenic marine bacterium Marinomonas mediterranea type strain (MMB-1(T)).</title>
        <authorList>
            <person name="Lucas-Elio P."/>
            <person name="Goodwin L."/>
            <person name="Woyke T."/>
            <person name="Pitluck S."/>
            <person name="Nolan M."/>
            <person name="Kyrpides N.C."/>
            <person name="Detter J.C."/>
            <person name="Copeland A."/>
            <person name="Teshima H."/>
            <person name="Bruce D."/>
            <person name="Detter C."/>
            <person name="Tapia R."/>
            <person name="Han S."/>
            <person name="Land M.L."/>
            <person name="Ivanova N."/>
            <person name="Mikhailova N."/>
            <person name="Johnston A.W."/>
            <person name="Sanchez-Amat A."/>
        </authorList>
    </citation>
    <scope>NUCLEOTIDE SEQUENCE [LARGE SCALE GENOMIC DNA]</scope>
    <source>
        <strain evidence="4">ATCC 700492 / JCM 21426 / NBRC 103028 / MMB-1</strain>
    </source>
</reference>